<name>A0AAQ1ZJT7_9BACT</name>
<keyword evidence="1" id="KW-0812">Transmembrane</keyword>
<gene>
    <name evidence="2" type="ORF">NCTC13063_02144</name>
</gene>
<feature type="transmembrane region" description="Helical" evidence="1">
    <location>
        <begin position="12"/>
        <end position="32"/>
    </location>
</feature>
<evidence type="ECO:0000313" key="3">
    <source>
        <dbReference type="Proteomes" id="UP000255283"/>
    </source>
</evidence>
<keyword evidence="1" id="KW-1133">Transmembrane helix</keyword>
<proteinExistence type="predicted"/>
<protein>
    <submittedName>
        <fullName evidence="2">Uncharacterized protein</fullName>
    </submittedName>
</protein>
<reference evidence="2 3" key="1">
    <citation type="submission" date="2018-06" db="EMBL/GenBank/DDBJ databases">
        <authorList>
            <consortium name="Pathogen Informatics"/>
            <person name="Doyle S."/>
        </authorList>
    </citation>
    <scope>NUCLEOTIDE SEQUENCE [LARGE SCALE GENOMIC DNA]</scope>
    <source>
        <strain evidence="2 3">NCTC13063</strain>
    </source>
</reference>
<sequence>MCVCPVMESARLMVFGDVLQCVVLVYGLYWILRFTKCKF</sequence>
<dbReference type="Proteomes" id="UP000255283">
    <property type="component" value="Unassembled WGS sequence"/>
</dbReference>
<accession>A0AAQ1ZJT7</accession>
<comment type="caution">
    <text evidence="2">The sequence shown here is derived from an EMBL/GenBank/DDBJ whole genome shotgun (WGS) entry which is preliminary data.</text>
</comment>
<dbReference type="EMBL" id="UGTJ01000001">
    <property type="protein sequence ID" value="SUB80843.1"/>
    <property type="molecule type" value="Genomic_DNA"/>
</dbReference>
<organism evidence="2 3">
    <name type="scientific">Segatella buccae</name>
    <dbReference type="NCBI Taxonomy" id="28126"/>
    <lineage>
        <taxon>Bacteria</taxon>
        <taxon>Pseudomonadati</taxon>
        <taxon>Bacteroidota</taxon>
        <taxon>Bacteroidia</taxon>
        <taxon>Bacteroidales</taxon>
        <taxon>Prevotellaceae</taxon>
        <taxon>Segatella</taxon>
    </lineage>
</organism>
<keyword evidence="1" id="KW-0472">Membrane</keyword>
<dbReference type="AlphaFoldDB" id="A0AAQ1ZJT7"/>
<evidence type="ECO:0000256" key="1">
    <source>
        <dbReference type="SAM" id="Phobius"/>
    </source>
</evidence>
<evidence type="ECO:0000313" key="2">
    <source>
        <dbReference type="EMBL" id="SUB80843.1"/>
    </source>
</evidence>